<evidence type="ECO:0008006" key="3">
    <source>
        <dbReference type="Google" id="ProtNLM"/>
    </source>
</evidence>
<organism evidence="1 2">
    <name type="scientific">Natribacillus halophilus</name>
    <dbReference type="NCBI Taxonomy" id="549003"/>
    <lineage>
        <taxon>Bacteria</taxon>
        <taxon>Bacillati</taxon>
        <taxon>Bacillota</taxon>
        <taxon>Bacilli</taxon>
        <taxon>Bacillales</taxon>
        <taxon>Bacillaceae</taxon>
        <taxon>Natribacillus</taxon>
    </lineage>
</organism>
<accession>A0A1G8P2J0</accession>
<dbReference type="Proteomes" id="UP000198853">
    <property type="component" value="Unassembled WGS sequence"/>
</dbReference>
<protein>
    <recommendedName>
        <fullName evidence="3">DUF2642 domain-containing protein</fullName>
    </recommendedName>
</protein>
<dbReference type="EMBL" id="FNEN01000007">
    <property type="protein sequence ID" value="SDI86575.1"/>
    <property type="molecule type" value="Genomic_DNA"/>
</dbReference>
<keyword evidence="2" id="KW-1185">Reference proteome</keyword>
<gene>
    <name evidence="1" type="ORF">SAMN04488123_107156</name>
</gene>
<dbReference type="AlphaFoldDB" id="A0A1G8P2J0"/>
<evidence type="ECO:0000313" key="2">
    <source>
        <dbReference type="Proteomes" id="UP000198853"/>
    </source>
</evidence>
<name>A0A1G8P2J0_9BACI</name>
<reference evidence="1 2" key="1">
    <citation type="submission" date="2016-10" db="EMBL/GenBank/DDBJ databases">
        <authorList>
            <person name="de Groot N.N."/>
        </authorList>
    </citation>
    <scope>NUCLEOTIDE SEQUENCE [LARGE SCALE GENOMIC DNA]</scope>
    <source>
        <strain evidence="1 2">DSM 21771</strain>
    </source>
</reference>
<proteinExistence type="predicted"/>
<evidence type="ECO:0000313" key="1">
    <source>
        <dbReference type="EMBL" id="SDI86575.1"/>
    </source>
</evidence>
<dbReference type="Pfam" id="PF10842">
    <property type="entry name" value="DUF2642"/>
    <property type="match status" value="1"/>
</dbReference>
<dbReference type="InterPro" id="IPR020139">
    <property type="entry name" value="DUF2642"/>
</dbReference>
<dbReference type="RefSeq" id="WP_176764700.1">
    <property type="nucleotide sequence ID" value="NZ_FNEN01000007.1"/>
</dbReference>
<sequence length="109" mass="11877">MANSNQNELSMRLFNQLSNLNTSLLDLRLSRGGNANMSGPTRETCPPDQPNTLRDLLCTLVGNQVQVTTPFGEVAGTLIAVRDDYIVMVDDTGTQVLVRIDVIEAVSEL</sequence>